<feature type="domain" description="O-antigen ligase-related" evidence="6">
    <location>
        <begin position="234"/>
        <end position="383"/>
    </location>
</feature>
<keyword evidence="2 5" id="KW-0812">Transmembrane</keyword>
<keyword evidence="3 5" id="KW-1133">Transmembrane helix</keyword>
<evidence type="ECO:0000313" key="7">
    <source>
        <dbReference type="EMBL" id="MBO0347600.1"/>
    </source>
</evidence>
<feature type="transmembrane region" description="Helical" evidence="5">
    <location>
        <begin position="250"/>
        <end position="267"/>
    </location>
</feature>
<reference evidence="7 8" key="1">
    <citation type="submission" date="2021-03" db="EMBL/GenBank/DDBJ databases">
        <title>Metabolic Capacity of the Antarctic Cyanobacterium Phormidium pseudopriestleyi that Sustains Oxygenic Photosynthesis in the Presence of Hydrogen Sulfide.</title>
        <authorList>
            <person name="Lumian J.E."/>
            <person name="Jungblut A.D."/>
            <person name="Dillon M.L."/>
            <person name="Hawes I."/>
            <person name="Doran P.T."/>
            <person name="Mackey T.J."/>
            <person name="Dick G.J."/>
            <person name="Grettenberger C.L."/>
            <person name="Sumner D.Y."/>
        </authorList>
    </citation>
    <scope>NUCLEOTIDE SEQUENCE [LARGE SCALE GENOMIC DNA]</scope>
    <source>
        <strain evidence="7 8">FRX01</strain>
    </source>
</reference>
<evidence type="ECO:0000256" key="3">
    <source>
        <dbReference type="ARBA" id="ARBA00022989"/>
    </source>
</evidence>
<sequence>MRNLFPPIFSWGANLSLYQWSSASYLHQAIGILAPLRRGSFLIQWADPIAALLVGLLFLLGPFVSTALIGVLLVACGAYWVLVTLADDDKSGFTPVHLLILLYWGISTVATAMSPVKKAAFVGWTKLTLYLLLFALMTRVLRSPKLRSFVIALYLHAATFVSIYGIRQWRFGATALATWTDPNSPMAKVTRVYSYLGNPNLLAAYLLPAVFLGVAAIFAWRGWVPKALAVTMTLVNTLCLILTYSRGGWIGLVVGGLTLILLLVYWWSVKLPEAWRKWAMPVVLGTTVGVILLALLFVEPVRDRAASMLVGRQDSSNNFRMNVWDAVFEMIRDRPVIGIGPGNTAFNQIYPLYMRPKYTALSAYSVPLEIAVETGFIGLSAFLGLIFVLLSQGVRQIHRRRDQASRQGYWLIAAIAIILGMMAHGAFDTVWYRPQVNMLWWLAVALVASYYTVPYPQSTSIEDHRSTDQEEPGRVQ</sequence>
<dbReference type="Pfam" id="PF04932">
    <property type="entry name" value="Wzy_C"/>
    <property type="match status" value="1"/>
</dbReference>
<protein>
    <submittedName>
        <fullName evidence="7">IctB family putative bicarbonate transporter</fullName>
    </submittedName>
</protein>
<dbReference type="NCBIfam" id="TIGR00947">
    <property type="entry name" value="2A73"/>
    <property type="match status" value="1"/>
</dbReference>
<evidence type="ECO:0000256" key="2">
    <source>
        <dbReference type="ARBA" id="ARBA00022692"/>
    </source>
</evidence>
<organism evidence="7 8">
    <name type="scientific">Phormidium pseudopriestleyi FRX01</name>
    <dbReference type="NCBI Taxonomy" id="1759528"/>
    <lineage>
        <taxon>Bacteria</taxon>
        <taxon>Bacillati</taxon>
        <taxon>Cyanobacteriota</taxon>
        <taxon>Cyanophyceae</taxon>
        <taxon>Oscillatoriophycideae</taxon>
        <taxon>Oscillatoriales</taxon>
        <taxon>Oscillatoriaceae</taxon>
        <taxon>Phormidium</taxon>
    </lineage>
</organism>
<feature type="transmembrane region" description="Helical" evidence="5">
    <location>
        <begin position="49"/>
        <end position="82"/>
    </location>
</feature>
<dbReference type="PANTHER" id="PTHR37422">
    <property type="entry name" value="TEICHURONIC ACID BIOSYNTHESIS PROTEIN TUAE"/>
    <property type="match status" value="1"/>
</dbReference>
<dbReference type="PANTHER" id="PTHR37422:SF22">
    <property type="entry name" value="SLR1515 PROTEIN"/>
    <property type="match status" value="1"/>
</dbReference>
<dbReference type="InterPro" id="IPR006007">
    <property type="entry name" value="Inorganic_carbon_transpt"/>
</dbReference>
<evidence type="ECO:0000256" key="4">
    <source>
        <dbReference type="ARBA" id="ARBA00023136"/>
    </source>
</evidence>
<feature type="transmembrane region" description="Helical" evidence="5">
    <location>
        <begin position="119"/>
        <end position="137"/>
    </location>
</feature>
<keyword evidence="8" id="KW-1185">Reference proteome</keyword>
<evidence type="ECO:0000256" key="1">
    <source>
        <dbReference type="ARBA" id="ARBA00004141"/>
    </source>
</evidence>
<dbReference type="Proteomes" id="UP000664844">
    <property type="component" value="Unassembled WGS sequence"/>
</dbReference>
<evidence type="ECO:0000256" key="5">
    <source>
        <dbReference type="SAM" id="Phobius"/>
    </source>
</evidence>
<feature type="transmembrane region" description="Helical" evidence="5">
    <location>
        <begin position="149"/>
        <end position="166"/>
    </location>
</feature>
<gene>
    <name evidence="7" type="ORF">J0895_00440</name>
</gene>
<dbReference type="InterPro" id="IPR007016">
    <property type="entry name" value="O-antigen_ligase-rel_domated"/>
</dbReference>
<feature type="transmembrane region" description="Helical" evidence="5">
    <location>
        <begin position="410"/>
        <end position="432"/>
    </location>
</feature>
<dbReference type="RefSeq" id="WP_207086180.1">
    <property type="nucleotide sequence ID" value="NZ_JAFLQW010000013.1"/>
</dbReference>
<evidence type="ECO:0000313" key="8">
    <source>
        <dbReference type="Proteomes" id="UP000664844"/>
    </source>
</evidence>
<feature type="transmembrane region" description="Helical" evidence="5">
    <location>
        <begin position="94"/>
        <end position="113"/>
    </location>
</feature>
<comment type="caution">
    <text evidence="7">The sequence shown here is derived from an EMBL/GenBank/DDBJ whole genome shotgun (WGS) entry which is preliminary data.</text>
</comment>
<evidence type="ECO:0000259" key="6">
    <source>
        <dbReference type="Pfam" id="PF04932"/>
    </source>
</evidence>
<feature type="transmembrane region" description="Helical" evidence="5">
    <location>
        <begin position="438"/>
        <end position="455"/>
    </location>
</feature>
<keyword evidence="4 5" id="KW-0472">Membrane</keyword>
<comment type="subcellular location">
    <subcellularLocation>
        <location evidence="1">Membrane</location>
        <topology evidence="1">Multi-pass membrane protein</topology>
    </subcellularLocation>
</comment>
<name>A0ABS3FKH8_9CYAN</name>
<proteinExistence type="predicted"/>
<feature type="transmembrane region" description="Helical" evidence="5">
    <location>
        <begin position="202"/>
        <end position="220"/>
    </location>
</feature>
<dbReference type="EMBL" id="JAFLQW010000013">
    <property type="protein sequence ID" value="MBO0347600.1"/>
    <property type="molecule type" value="Genomic_DNA"/>
</dbReference>
<accession>A0ABS3FKH8</accession>
<feature type="transmembrane region" description="Helical" evidence="5">
    <location>
        <begin position="370"/>
        <end position="390"/>
    </location>
</feature>
<dbReference type="InterPro" id="IPR051533">
    <property type="entry name" value="WaaL-like"/>
</dbReference>
<feature type="transmembrane region" description="Helical" evidence="5">
    <location>
        <begin position="279"/>
        <end position="298"/>
    </location>
</feature>